<keyword evidence="5 6" id="KW-0472">Membrane</keyword>
<keyword evidence="4 6" id="KW-1133">Transmembrane helix</keyword>
<keyword evidence="2" id="KW-1003">Cell membrane</keyword>
<accession>F0NZE3</accession>
<comment type="subcellular location">
    <subcellularLocation>
        <location evidence="1">Cell membrane</location>
        <topology evidence="1">Multi-pass membrane protein</topology>
    </subcellularLocation>
</comment>
<dbReference type="Pfam" id="PF03631">
    <property type="entry name" value="Virul_fac_BrkB"/>
    <property type="match status" value="1"/>
</dbReference>
<reference evidence="8" key="2">
    <citation type="journal article" date="2011" name="Stand. Genomic Sci.">
        <title>Complete genome sequence of Weeksella virosa type strain (9751T).</title>
        <authorList>
            <person name="Lang E."/>
            <person name="Teshima H."/>
            <person name="Lucas S."/>
            <person name="Lapidus A."/>
            <person name="Hammon N."/>
            <person name="Deshpande S."/>
            <person name="Nolan M."/>
            <person name="Cheng J."/>
            <person name="Pitluck S."/>
            <person name="Liolios K."/>
            <person name="Pagani I."/>
            <person name="Mikhailova N."/>
            <person name="Ivanova N."/>
            <person name="Mavromatis K."/>
            <person name="Pati A."/>
            <person name="Tapia R."/>
            <person name="Han C."/>
            <person name="Goodwin L."/>
            <person name="Chen A."/>
            <person name="Palaniappan K."/>
            <person name="Land M."/>
            <person name="Hauser L."/>
            <person name="Chang Y."/>
            <person name="Jeffries C."/>
            <person name="Brambilla E."/>
            <person name="Kopitz M."/>
            <person name="Rohde M."/>
            <person name="Goker M."/>
            <person name="Tindall B."/>
            <person name="Detter J."/>
            <person name="Woyke T."/>
            <person name="Bristow J."/>
            <person name="Eisen J."/>
            <person name="Markowitz V."/>
            <person name="Hugenholtz P."/>
            <person name="Klenk H."/>
            <person name="Kyrpides N."/>
        </authorList>
    </citation>
    <scope>NUCLEOTIDE SEQUENCE [LARGE SCALE GENOMIC DNA]</scope>
    <source>
        <strain evidence="8">ATCC 43766 / DSM 16922 / JCM 21250 / NBRC 16016 / NCTC 11634 / CL345/78</strain>
    </source>
</reference>
<evidence type="ECO:0000313" key="8">
    <source>
        <dbReference type="Proteomes" id="UP000008641"/>
    </source>
</evidence>
<dbReference type="PANTHER" id="PTHR30213">
    <property type="entry name" value="INNER MEMBRANE PROTEIN YHJD"/>
    <property type="match status" value="1"/>
</dbReference>
<sequence>MSKLKQKNRLKRLIVWSKRKRLKQFSNIPLYDLLKVFWIRVMKGNFPVRSGAIAWTLFFSLFPFILFLFSLLPKIPHYEELKLLLFHQFLPQIIPNSIGKEVIGYIDITTQQQEQKSVNWWFMIFTIFMSSNGVQGIINGFNVSYQDVFIKRNNNKQRLISLILTIFFTVFLILQLTLLYYTGIIWKYLAETKFFFDLSKSSRLINMTSVIMFYFLSMCMLYHYGPNNQDKSKSTVVPGAVLSTLLFITTLFGFNVYLKHFNNLDLLYGSLGLVMLVMIFVYVNVIILLVGYELNMSLTYAKNYSNMNKIQKNNFIELNLKKETNSQS</sequence>
<feature type="transmembrane region" description="Helical" evidence="6">
    <location>
        <begin position="236"/>
        <end position="258"/>
    </location>
</feature>
<feature type="transmembrane region" description="Helical" evidence="6">
    <location>
        <begin position="204"/>
        <end position="224"/>
    </location>
</feature>
<dbReference type="KEGG" id="wvi:Weevi_1590"/>
<dbReference type="PIRSF" id="PIRSF035875">
    <property type="entry name" value="RNase_BN"/>
    <property type="match status" value="1"/>
</dbReference>
<evidence type="ECO:0000256" key="4">
    <source>
        <dbReference type="ARBA" id="ARBA00022989"/>
    </source>
</evidence>
<feature type="transmembrane region" description="Helical" evidence="6">
    <location>
        <begin position="120"/>
        <end position="138"/>
    </location>
</feature>
<dbReference type="Proteomes" id="UP000008641">
    <property type="component" value="Chromosome"/>
</dbReference>
<evidence type="ECO:0000256" key="6">
    <source>
        <dbReference type="SAM" id="Phobius"/>
    </source>
</evidence>
<dbReference type="HOGENOM" id="CLU_045539_4_2_10"/>
<keyword evidence="3 6" id="KW-0812">Transmembrane</keyword>
<gene>
    <name evidence="7" type="ordered locus">Weevi_1590</name>
</gene>
<feature type="transmembrane region" description="Helical" evidence="6">
    <location>
        <begin position="52"/>
        <end position="72"/>
    </location>
</feature>
<keyword evidence="8" id="KW-1185">Reference proteome</keyword>
<dbReference type="STRING" id="865938.Weevi_1590"/>
<evidence type="ECO:0000256" key="3">
    <source>
        <dbReference type="ARBA" id="ARBA00022692"/>
    </source>
</evidence>
<reference evidence="7 8" key="1">
    <citation type="journal article" date="2011" name="Stand. Genomic Sci.">
        <title>Complete genome sequence of Weeksella virosa type strain (9751).</title>
        <authorList>
            <person name="Lang E."/>
            <person name="Teshima H."/>
            <person name="Lucas S."/>
            <person name="Lapidus A."/>
            <person name="Hammon N."/>
            <person name="Deshpande S."/>
            <person name="Nolan M."/>
            <person name="Cheng J.F."/>
            <person name="Pitluck S."/>
            <person name="Liolios K."/>
            <person name="Pagani I."/>
            <person name="Mikhailova N."/>
            <person name="Ivanova N."/>
            <person name="Mavromatis K."/>
            <person name="Pati A."/>
            <person name="Tapia R."/>
            <person name="Han C."/>
            <person name="Goodwin L."/>
            <person name="Chen A."/>
            <person name="Palaniappan K."/>
            <person name="Land M."/>
            <person name="Hauser L."/>
            <person name="Chang Y.J."/>
            <person name="Jeffries C.D."/>
            <person name="Brambilla E.M."/>
            <person name="Kopitz M."/>
            <person name="Rohde M."/>
            <person name="Goker M."/>
            <person name="Tindall B.J."/>
            <person name="Detter J.C."/>
            <person name="Woyke T."/>
            <person name="Bristow J."/>
            <person name="Eisen J.A."/>
            <person name="Markowitz V."/>
            <person name="Hugenholtz P."/>
            <person name="Klenk H.P."/>
            <person name="Kyrpides N.C."/>
        </authorList>
    </citation>
    <scope>NUCLEOTIDE SEQUENCE [LARGE SCALE GENOMIC DNA]</scope>
    <source>
        <strain evidence="8">ATCC 43766 / DSM 16922 / JCM 21250 / NBRC 16016 / NCTC 11634 / CL345/78</strain>
    </source>
</reference>
<dbReference type="InterPro" id="IPR017039">
    <property type="entry name" value="Virul_fac_BrkB"/>
</dbReference>
<evidence type="ECO:0000313" key="7">
    <source>
        <dbReference type="EMBL" id="ADX68290.1"/>
    </source>
</evidence>
<feature type="transmembrane region" description="Helical" evidence="6">
    <location>
        <begin position="270"/>
        <end position="292"/>
    </location>
</feature>
<organism evidence="7 8">
    <name type="scientific">Weeksella virosa (strain ATCC 43766 / DSM 16922 / JCM 21250 / CCUG 30538 / CDC 9751 / IAM 14551 / NBRC 16016 / NCTC 11634 / CL345/78)</name>
    <dbReference type="NCBI Taxonomy" id="865938"/>
    <lineage>
        <taxon>Bacteria</taxon>
        <taxon>Pseudomonadati</taxon>
        <taxon>Bacteroidota</taxon>
        <taxon>Flavobacteriia</taxon>
        <taxon>Flavobacteriales</taxon>
        <taxon>Weeksellaceae</taxon>
        <taxon>Weeksella</taxon>
    </lineage>
</organism>
<dbReference type="eggNOG" id="COG1295">
    <property type="taxonomic scope" value="Bacteria"/>
</dbReference>
<evidence type="ECO:0000256" key="2">
    <source>
        <dbReference type="ARBA" id="ARBA00022475"/>
    </source>
</evidence>
<evidence type="ECO:0000256" key="1">
    <source>
        <dbReference type="ARBA" id="ARBA00004651"/>
    </source>
</evidence>
<protein>
    <submittedName>
        <fullName evidence="7">Ribonuclease BN</fullName>
    </submittedName>
</protein>
<dbReference type="NCBIfam" id="TIGR00765">
    <property type="entry name" value="yihY_not_rbn"/>
    <property type="match status" value="1"/>
</dbReference>
<dbReference type="PANTHER" id="PTHR30213:SF0">
    <property type="entry name" value="UPF0761 MEMBRANE PROTEIN YIHY"/>
    <property type="match status" value="1"/>
</dbReference>
<feature type="transmembrane region" description="Helical" evidence="6">
    <location>
        <begin position="159"/>
        <end position="184"/>
    </location>
</feature>
<evidence type="ECO:0000256" key="5">
    <source>
        <dbReference type="ARBA" id="ARBA00023136"/>
    </source>
</evidence>
<dbReference type="RefSeq" id="WP_013598679.1">
    <property type="nucleotide sequence ID" value="NC_015144.1"/>
</dbReference>
<dbReference type="AlphaFoldDB" id="F0NZE3"/>
<proteinExistence type="predicted"/>
<dbReference type="GO" id="GO:0005886">
    <property type="term" value="C:plasma membrane"/>
    <property type="evidence" value="ECO:0007669"/>
    <property type="project" value="UniProtKB-SubCell"/>
</dbReference>
<name>F0NZE3_WEEVC</name>
<dbReference type="EMBL" id="CP002455">
    <property type="protein sequence ID" value="ADX68290.1"/>
    <property type="molecule type" value="Genomic_DNA"/>
</dbReference>